<organism evidence="3 4">
    <name type="scientific">Sporosarcina koreensis</name>
    <dbReference type="NCBI Taxonomy" id="334735"/>
    <lineage>
        <taxon>Bacteria</taxon>
        <taxon>Bacillati</taxon>
        <taxon>Bacillota</taxon>
        <taxon>Bacilli</taxon>
        <taxon>Bacillales</taxon>
        <taxon>Caryophanaceae</taxon>
        <taxon>Sporosarcina</taxon>
    </lineage>
</organism>
<accession>A0ABW0TS77</accession>
<dbReference type="PANTHER" id="PTHR46558:SF11">
    <property type="entry name" value="HTH-TYPE TRANSCRIPTIONAL REGULATOR XRE"/>
    <property type="match status" value="1"/>
</dbReference>
<dbReference type="RefSeq" id="WP_381441542.1">
    <property type="nucleotide sequence ID" value="NZ_JBHSNP010000002.1"/>
</dbReference>
<proteinExistence type="predicted"/>
<dbReference type="SMART" id="SM00530">
    <property type="entry name" value="HTH_XRE"/>
    <property type="match status" value="1"/>
</dbReference>
<sequence length="111" mass="12807">MYSIGREIKKIRSEHKLSQEEFADRINQKLGLSITKGMVSKWESDSIEPKTRMIKAIAETFHVSLDQMLGLNVPEKQSTVETIAAHIDDDLTEEELADIKKYIQFIKSQRK</sequence>
<protein>
    <submittedName>
        <fullName evidence="3">Helix-turn-helix domain-containing protein</fullName>
    </submittedName>
</protein>
<dbReference type="SUPFAM" id="SSF47413">
    <property type="entry name" value="lambda repressor-like DNA-binding domains"/>
    <property type="match status" value="1"/>
</dbReference>
<dbReference type="PROSITE" id="PS50943">
    <property type="entry name" value="HTH_CROC1"/>
    <property type="match status" value="1"/>
</dbReference>
<evidence type="ECO:0000313" key="4">
    <source>
        <dbReference type="Proteomes" id="UP001596071"/>
    </source>
</evidence>
<comment type="caution">
    <text evidence="3">The sequence shown here is derived from an EMBL/GenBank/DDBJ whole genome shotgun (WGS) entry which is preliminary data.</text>
</comment>
<keyword evidence="4" id="KW-1185">Reference proteome</keyword>
<dbReference type="CDD" id="cd00093">
    <property type="entry name" value="HTH_XRE"/>
    <property type="match status" value="1"/>
</dbReference>
<dbReference type="Pfam" id="PF01381">
    <property type="entry name" value="HTH_3"/>
    <property type="match status" value="1"/>
</dbReference>
<dbReference type="InterPro" id="IPR001387">
    <property type="entry name" value="Cro/C1-type_HTH"/>
</dbReference>
<gene>
    <name evidence="3" type="ORF">ACFPTP_01150</name>
</gene>
<dbReference type="Gene3D" id="1.10.260.40">
    <property type="entry name" value="lambda repressor-like DNA-binding domains"/>
    <property type="match status" value="1"/>
</dbReference>
<evidence type="ECO:0000256" key="1">
    <source>
        <dbReference type="ARBA" id="ARBA00023125"/>
    </source>
</evidence>
<reference evidence="4" key="1">
    <citation type="journal article" date="2019" name="Int. J. Syst. Evol. Microbiol.">
        <title>The Global Catalogue of Microorganisms (GCM) 10K type strain sequencing project: providing services to taxonomists for standard genome sequencing and annotation.</title>
        <authorList>
            <consortium name="The Broad Institute Genomics Platform"/>
            <consortium name="The Broad Institute Genome Sequencing Center for Infectious Disease"/>
            <person name="Wu L."/>
            <person name="Ma J."/>
        </authorList>
    </citation>
    <scope>NUCLEOTIDE SEQUENCE [LARGE SCALE GENOMIC DNA]</scope>
    <source>
        <strain evidence="4">KACC 11299</strain>
    </source>
</reference>
<name>A0ABW0TS77_9BACL</name>
<evidence type="ECO:0000313" key="3">
    <source>
        <dbReference type="EMBL" id="MFC5601874.1"/>
    </source>
</evidence>
<evidence type="ECO:0000259" key="2">
    <source>
        <dbReference type="PROSITE" id="PS50943"/>
    </source>
</evidence>
<keyword evidence="1" id="KW-0238">DNA-binding</keyword>
<dbReference type="PANTHER" id="PTHR46558">
    <property type="entry name" value="TRACRIPTIONAL REGULATORY PROTEIN-RELATED-RELATED"/>
    <property type="match status" value="1"/>
</dbReference>
<feature type="domain" description="HTH cro/C1-type" evidence="2">
    <location>
        <begin position="8"/>
        <end position="68"/>
    </location>
</feature>
<dbReference type="EMBL" id="JBHSNP010000002">
    <property type="protein sequence ID" value="MFC5601874.1"/>
    <property type="molecule type" value="Genomic_DNA"/>
</dbReference>
<dbReference type="InterPro" id="IPR010982">
    <property type="entry name" value="Lambda_DNA-bd_dom_sf"/>
</dbReference>
<dbReference type="Proteomes" id="UP001596071">
    <property type="component" value="Unassembled WGS sequence"/>
</dbReference>